<evidence type="ECO:0000256" key="5">
    <source>
        <dbReference type="ARBA" id="ARBA00022750"/>
    </source>
</evidence>
<keyword evidence="11" id="KW-0511">Multifunctional enzyme</keyword>
<dbReference type="PROSITE" id="PS00141">
    <property type="entry name" value="ASP_PROTEASE"/>
    <property type="match status" value="1"/>
</dbReference>
<keyword evidence="9" id="KW-0229">DNA integration</keyword>
<dbReference type="PANTHER" id="PTHR37984:SF5">
    <property type="entry name" value="PROTEIN NYNRIN-LIKE"/>
    <property type="match status" value="1"/>
</dbReference>
<feature type="domain" description="CCHC-type" evidence="13">
    <location>
        <begin position="233"/>
        <end position="248"/>
    </location>
</feature>
<evidence type="ECO:0000256" key="4">
    <source>
        <dbReference type="ARBA" id="ARBA00022722"/>
    </source>
</evidence>
<dbReference type="InterPro" id="IPR001878">
    <property type="entry name" value="Znf_CCHC"/>
</dbReference>
<evidence type="ECO:0000256" key="8">
    <source>
        <dbReference type="ARBA" id="ARBA00022884"/>
    </source>
</evidence>
<dbReference type="InterPro" id="IPR000477">
    <property type="entry name" value="RT_dom"/>
</dbReference>
<evidence type="ECO:0000256" key="12">
    <source>
        <dbReference type="PROSITE-ProRule" id="PRU00047"/>
    </source>
</evidence>
<comment type="caution">
    <text evidence="15">The sequence shown here is derived from an EMBL/GenBank/DDBJ whole genome shotgun (WGS) entry which is preliminary data.</text>
</comment>
<dbReference type="InterPro" id="IPR043502">
    <property type="entry name" value="DNA/RNA_pol_sf"/>
</dbReference>
<dbReference type="InterPro" id="IPR043128">
    <property type="entry name" value="Rev_trsase/Diguanyl_cyclase"/>
</dbReference>
<evidence type="ECO:0000256" key="11">
    <source>
        <dbReference type="ARBA" id="ARBA00023268"/>
    </source>
</evidence>
<evidence type="ECO:0000313" key="15">
    <source>
        <dbReference type="EMBL" id="GKT16077.1"/>
    </source>
</evidence>
<keyword evidence="16" id="KW-1185">Reference proteome</keyword>
<dbReference type="Pfam" id="PF00078">
    <property type="entry name" value="RVT_1"/>
    <property type="match status" value="1"/>
</dbReference>
<keyword evidence="6" id="KW-0255">Endonuclease</keyword>
<evidence type="ECO:0000256" key="2">
    <source>
        <dbReference type="ARBA" id="ARBA00022679"/>
    </source>
</evidence>
<dbReference type="Gene3D" id="3.30.70.270">
    <property type="match status" value="2"/>
</dbReference>
<organism evidence="15 16">
    <name type="scientific">Aduncisulcus paluster</name>
    <dbReference type="NCBI Taxonomy" id="2918883"/>
    <lineage>
        <taxon>Eukaryota</taxon>
        <taxon>Metamonada</taxon>
        <taxon>Carpediemonas-like organisms</taxon>
        <taxon>Aduncisulcus</taxon>
    </lineage>
</organism>
<dbReference type="SUPFAM" id="SSF56672">
    <property type="entry name" value="DNA/RNA polymerases"/>
    <property type="match status" value="1"/>
</dbReference>
<dbReference type="SMART" id="SM00343">
    <property type="entry name" value="ZnF_C2HC"/>
    <property type="match status" value="2"/>
</dbReference>
<evidence type="ECO:0000259" key="14">
    <source>
        <dbReference type="PROSITE" id="PS50878"/>
    </source>
</evidence>
<evidence type="ECO:0000256" key="7">
    <source>
        <dbReference type="ARBA" id="ARBA00022842"/>
    </source>
</evidence>
<dbReference type="Gene3D" id="2.40.70.10">
    <property type="entry name" value="Acid Proteases"/>
    <property type="match status" value="1"/>
</dbReference>
<dbReference type="CDD" id="cd00303">
    <property type="entry name" value="retropepsin_like"/>
    <property type="match status" value="1"/>
</dbReference>
<feature type="domain" description="Reverse transcriptase" evidence="14">
    <location>
        <begin position="474"/>
        <end position="653"/>
    </location>
</feature>
<dbReference type="Gene3D" id="4.10.60.10">
    <property type="entry name" value="Zinc finger, CCHC-type"/>
    <property type="match status" value="1"/>
</dbReference>
<dbReference type="InterPro" id="IPR036875">
    <property type="entry name" value="Znf_CCHC_sf"/>
</dbReference>
<dbReference type="SUPFAM" id="SSF50630">
    <property type="entry name" value="Acid proteases"/>
    <property type="match status" value="1"/>
</dbReference>
<dbReference type="Pfam" id="PF00098">
    <property type="entry name" value="zf-CCHC"/>
    <property type="match status" value="1"/>
</dbReference>
<dbReference type="InterPro" id="IPR041577">
    <property type="entry name" value="RT_RNaseH_2"/>
</dbReference>
<dbReference type="InterPro" id="IPR050951">
    <property type="entry name" value="Retrovirus_Pol_polyprotein"/>
</dbReference>
<protein>
    <submittedName>
        <fullName evidence="15">Retrovirus-like pol polyprotein</fullName>
    </submittedName>
</protein>
<keyword evidence="5" id="KW-0064">Aspartyl protease</keyword>
<dbReference type="PROSITE" id="PS50878">
    <property type="entry name" value="RT_POL"/>
    <property type="match status" value="1"/>
</dbReference>
<name>A0ABQ5JTD9_9EUKA</name>
<keyword evidence="12" id="KW-0863">Zinc-finger</keyword>
<keyword evidence="1" id="KW-0645">Protease</keyword>
<feature type="non-terminal residue" evidence="15">
    <location>
        <position position="782"/>
    </location>
</feature>
<keyword evidence="7" id="KW-0460">Magnesium</keyword>
<keyword evidence="4" id="KW-0378">Hydrolase</keyword>
<reference evidence="15" key="1">
    <citation type="submission" date="2022-03" db="EMBL/GenBank/DDBJ databases">
        <title>Draft genome sequence of Aduncisulcus paluster, a free-living microaerophilic Fornicata.</title>
        <authorList>
            <person name="Yuyama I."/>
            <person name="Kume K."/>
            <person name="Tamura T."/>
            <person name="Inagaki Y."/>
            <person name="Hashimoto T."/>
        </authorList>
    </citation>
    <scope>NUCLEOTIDE SEQUENCE</scope>
    <source>
        <strain evidence="15">NY0171</strain>
    </source>
</reference>
<dbReference type="Proteomes" id="UP001057375">
    <property type="component" value="Unassembled WGS sequence"/>
</dbReference>
<evidence type="ECO:0000256" key="1">
    <source>
        <dbReference type="ARBA" id="ARBA00022670"/>
    </source>
</evidence>
<keyword evidence="3" id="KW-0548">Nucleotidyltransferase</keyword>
<evidence type="ECO:0000313" key="16">
    <source>
        <dbReference type="Proteomes" id="UP001057375"/>
    </source>
</evidence>
<keyword evidence="8" id="KW-0694">RNA-binding</keyword>
<feature type="domain" description="CCHC-type" evidence="13">
    <location>
        <begin position="188"/>
        <end position="202"/>
    </location>
</feature>
<dbReference type="Gene3D" id="3.10.10.10">
    <property type="entry name" value="HIV Type 1 Reverse Transcriptase, subunit A, domain 1"/>
    <property type="match status" value="1"/>
</dbReference>
<dbReference type="SUPFAM" id="SSF57756">
    <property type="entry name" value="Retrovirus zinc finger-like domains"/>
    <property type="match status" value="1"/>
</dbReference>
<sequence length="782" mass="89680">MEVKVVLPRLATVGREAWKKFKEQFLSYQKRDEDAEIRTYMTDTVWTIYQARTGLADGEDSDVILEEIDKLYGITNRLTCVYALEEFKLKGITEKEISEYVINYQRVIRSVTTSVERPKDEQIQKLFLKGIINPRFRTRVATGLSTVTEPEFTDVIRIVFEEGLTVEEDIQDMGGYVTSTGTTKRKKKCPVCGKIGHDERDCWIKHPELKKKKRFKGSTAPRRPKKPLSEVQCYKCREMGHYANNCPNEKKDREEGSIKALVGDGLPTYEVMIFNGKDPKKTVKALIDSGSSHSVISEEVLSSMGTELQLLPCDVLFHLATGEPIRSKMRARMTVRIKGAMGKFLRFTTWFYGIPMTKAATPVLLGRDFIEETDWNHLAIRDPVGSTVIKDVAEDGLFEDEIKREDDSLVEGIDNEEIRKLLEEYEVAIKDVELCRARPFRIELKEKDVVISDVPRRLSPKRREILEQLLQELLDKKFIRRSKSPYASPIVLVPKKNGSFRLCVDYRVLNEHIVPIRYPLPRIDELLTQLVGSRYFTTLDLQHGYHQISIEESSIPLTAFTTPLGLFEYTVLPFGITTAPAFFQKMVSELFADLLFHGVLVYLDDIVVYAKEYDEFMKLMGVVLKRLGQFGLRLNMEKCSFLTKEVEYLGWVISEEGRKISQSRVQDLAKLTPPSSRKEVQAFVGLTNYFREYIPNYSTVLEPITRLLGKTVPWSWTDEQEKAFRDVIEELKGGRILAPLKEDSDLILYTDASSVGIGAVLMQKEKGEEIEKPILFISKKLT</sequence>
<dbReference type="EMBL" id="BQXS01011726">
    <property type="protein sequence ID" value="GKT16077.1"/>
    <property type="molecule type" value="Genomic_DNA"/>
</dbReference>
<evidence type="ECO:0000256" key="10">
    <source>
        <dbReference type="ARBA" id="ARBA00023125"/>
    </source>
</evidence>
<dbReference type="InterPro" id="IPR001969">
    <property type="entry name" value="Aspartic_peptidase_AS"/>
</dbReference>
<evidence type="ECO:0000256" key="3">
    <source>
        <dbReference type="ARBA" id="ARBA00022695"/>
    </source>
</evidence>
<proteinExistence type="predicted"/>
<dbReference type="PANTHER" id="PTHR37984">
    <property type="entry name" value="PROTEIN CBG26694"/>
    <property type="match status" value="1"/>
</dbReference>
<accession>A0ABQ5JTD9</accession>
<keyword evidence="12" id="KW-0479">Metal-binding</keyword>
<dbReference type="PROSITE" id="PS50158">
    <property type="entry name" value="ZF_CCHC"/>
    <property type="match status" value="2"/>
</dbReference>
<keyword evidence="10" id="KW-0238">DNA-binding</keyword>
<keyword evidence="2" id="KW-0808">Transferase</keyword>
<evidence type="ECO:0000256" key="9">
    <source>
        <dbReference type="ARBA" id="ARBA00022908"/>
    </source>
</evidence>
<dbReference type="CDD" id="cd01647">
    <property type="entry name" value="RT_LTR"/>
    <property type="match status" value="1"/>
</dbReference>
<evidence type="ECO:0000259" key="13">
    <source>
        <dbReference type="PROSITE" id="PS50158"/>
    </source>
</evidence>
<dbReference type="InterPro" id="IPR021109">
    <property type="entry name" value="Peptidase_aspartic_dom_sf"/>
</dbReference>
<keyword evidence="12" id="KW-0862">Zinc</keyword>
<dbReference type="Pfam" id="PF13650">
    <property type="entry name" value="Asp_protease_2"/>
    <property type="match status" value="1"/>
</dbReference>
<dbReference type="Pfam" id="PF17919">
    <property type="entry name" value="RT_RNaseH_2"/>
    <property type="match status" value="1"/>
</dbReference>
<keyword evidence="4" id="KW-0540">Nuclease</keyword>
<evidence type="ECO:0000256" key="6">
    <source>
        <dbReference type="ARBA" id="ARBA00022759"/>
    </source>
</evidence>
<gene>
    <name evidence="15" type="ORF">ADUPG1_010848</name>
</gene>